<evidence type="ECO:0000313" key="3">
    <source>
        <dbReference type="Proteomes" id="UP001287356"/>
    </source>
</evidence>
<evidence type="ECO:0000256" key="1">
    <source>
        <dbReference type="SAM" id="MobiDB-lite"/>
    </source>
</evidence>
<dbReference type="Proteomes" id="UP001287356">
    <property type="component" value="Unassembled WGS sequence"/>
</dbReference>
<sequence>MKWPSVSFMASRLGKKKKAAAPAIKPEQEDLIIFEAGEFCVSSLIEYTLLAPAPHATEESIRYGMAARGGSRMSMSQAKGGIQKAKREAEKLSKKFSTKACLAGEAAPVHLLDVYEPEASTGYFLEVKPEASFGSSFDLQPQVRQGPDPVSGHQSNRAPEAGKFYTELEDNPWVSSNPPHPATNSNGDGLEEKSSTHPESHTYTTELADDSSSSIFSFIFDVETDTAADFAGDSSSIDSFILDFATPAAAELAEDPSISIEGSTIDATTRTKTEPAEDFFSSIAHFTFDAATPATAQPAEASSSGIAIANLTFDVTTNPWAGS</sequence>
<accession>A0AAE0JWF4</accession>
<protein>
    <submittedName>
        <fullName evidence="2">Uncharacterized protein</fullName>
    </submittedName>
</protein>
<feature type="compositionally biased region" description="Polar residues" evidence="1">
    <location>
        <begin position="173"/>
        <end position="187"/>
    </location>
</feature>
<reference evidence="2" key="2">
    <citation type="submission" date="2023-06" db="EMBL/GenBank/DDBJ databases">
        <authorList>
            <consortium name="Lawrence Berkeley National Laboratory"/>
            <person name="Haridas S."/>
            <person name="Hensen N."/>
            <person name="Bonometti L."/>
            <person name="Westerberg I."/>
            <person name="Brannstrom I.O."/>
            <person name="Guillou S."/>
            <person name="Cros-Aarteil S."/>
            <person name="Calhoun S."/>
            <person name="Kuo A."/>
            <person name="Mondo S."/>
            <person name="Pangilinan J."/>
            <person name="Riley R."/>
            <person name="Labutti K."/>
            <person name="Andreopoulos B."/>
            <person name="Lipzen A."/>
            <person name="Chen C."/>
            <person name="Yanf M."/>
            <person name="Daum C."/>
            <person name="Ng V."/>
            <person name="Clum A."/>
            <person name="Steindorff A."/>
            <person name="Ohm R."/>
            <person name="Martin F."/>
            <person name="Silar P."/>
            <person name="Natvig D."/>
            <person name="Lalanne C."/>
            <person name="Gautier V."/>
            <person name="Ament-Velasquez S.L."/>
            <person name="Kruys A."/>
            <person name="Hutchinson M.I."/>
            <person name="Powell A.J."/>
            <person name="Barry K."/>
            <person name="Miller A.N."/>
            <person name="Grigoriev I.V."/>
            <person name="Debuchy R."/>
            <person name="Gladieux P."/>
            <person name="Thoren M.H."/>
            <person name="Johannesson H."/>
        </authorList>
    </citation>
    <scope>NUCLEOTIDE SEQUENCE</scope>
    <source>
        <strain evidence="2">CBS 958.72</strain>
    </source>
</reference>
<dbReference type="EMBL" id="JAULSN010000009">
    <property type="protein sequence ID" value="KAK3365315.1"/>
    <property type="molecule type" value="Genomic_DNA"/>
</dbReference>
<comment type="caution">
    <text evidence="2">The sequence shown here is derived from an EMBL/GenBank/DDBJ whole genome shotgun (WGS) entry which is preliminary data.</text>
</comment>
<dbReference type="AlphaFoldDB" id="A0AAE0JWF4"/>
<feature type="compositionally biased region" description="Basic and acidic residues" evidence="1">
    <location>
        <begin position="190"/>
        <end position="200"/>
    </location>
</feature>
<name>A0AAE0JWF4_9PEZI</name>
<organism evidence="2 3">
    <name type="scientific">Lasiosphaeria ovina</name>
    <dbReference type="NCBI Taxonomy" id="92902"/>
    <lineage>
        <taxon>Eukaryota</taxon>
        <taxon>Fungi</taxon>
        <taxon>Dikarya</taxon>
        <taxon>Ascomycota</taxon>
        <taxon>Pezizomycotina</taxon>
        <taxon>Sordariomycetes</taxon>
        <taxon>Sordariomycetidae</taxon>
        <taxon>Sordariales</taxon>
        <taxon>Lasiosphaeriaceae</taxon>
        <taxon>Lasiosphaeria</taxon>
    </lineage>
</organism>
<proteinExistence type="predicted"/>
<feature type="region of interest" description="Disordered" evidence="1">
    <location>
        <begin position="137"/>
        <end position="208"/>
    </location>
</feature>
<reference evidence="2" key="1">
    <citation type="journal article" date="2023" name="Mol. Phylogenet. Evol.">
        <title>Genome-scale phylogeny and comparative genomics of the fungal order Sordariales.</title>
        <authorList>
            <person name="Hensen N."/>
            <person name="Bonometti L."/>
            <person name="Westerberg I."/>
            <person name="Brannstrom I.O."/>
            <person name="Guillou S."/>
            <person name="Cros-Aarteil S."/>
            <person name="Calhoun S."/>
            <person name="Haridas S."/>
            <person name="Kuo A."/>
            <person name="Mondo S."/>
            <person name="Pangilinan J."/>
            <person name="Riley R."/>
            <person name="LaButti K."/>
            <person name="Andreopoulos B."/>
            <person name="Lipzen A."/>
            <person name="Chen C."/>
            <person name="Yan M."/>
            <person name="Daum C."/>
            <person name="Ng V."/>
            <person name="Clum A."/>
            <person name="Steindorff A."/>
            <person name="Ohm R.A."/>
            <person name="Martin F."/>
            <person name="Silar P."/>
            <person name="Natvig D.O."/>
            <person name="Lalanne C."/>
            <person name="Gautier V."/>
            <person name="Ament-Velasquez S.L."/>
            <person name="Kruys A."/>
            <person name="Hutchinson M.I."/>
            <person name="Powell A.J."/>
            <person name="Barry K."/>
            <person name="Miller A.N."/>
            <person name="Grigoriev I.V."/>
            <person name="Debuchy R."/>
            <person name="Gladieux P."/>
            <person name="Hiltunen Thoren M."/>
            <person name="Johannesson H."/>
        </authorList>
    </citation>
    <scope>NUCLEOTIDE SEQUENCE</scope>
    <source>
        <strain evidence="2">CBS 958.72</strain>
    </source>
</reference>
<gene>
    <name evidence="2" type="ORF">B0T24DRAFT_598602</name>
</gene>
<evidence type="ECO:0000313" key="2">
    <source>
        <dbReference type="EMBL" id="KAK3365315.1"/>
    </source>
</evidence>
<keyword evidence="3" id="KW-1185">Reference proteome</keyword>